<evidence type="ECO:0000313" key="1">
    <source>
        <dbReference type="EMBL" id="MBA2132386.1"/>
    </source>
</evidence>
<evidence type="ECO:0000313" key="2">
    <source>
        <dbReference type="Proteomes" id="UP000657177"/>
    </source>
</evidence>
<sequence length="245" mass="29036">MNSPQKPRFLAMMAVRNEADRFLRPVLDRLGALVDGIVILDDASTDHTPDLCRAHPRVIRFERLSAPLFPQSEASLRAKLWQLTVELDPDWILAVDADEIFEAHRRPEILALTRQTHYGLITFPVYHFWGDFRHYRVDRWWHPARGRTACLHRYQKNRTYHWAPRALHCGRFPQEAYQTPRLDSDIPLLHLGYAHRREHQAKYQRYLQLDPLGEFCPLAHYRSILHSHPQLKCWRGEKVEALLWS</sequence>
<keyword evidence="2" id="KW-1185">Reference proteome</keyword>
<dbReference type="SUPFAM" id="SSF53448">
    <property type="entry name" value="Nucleotide-diphospho-sugar transferases"/>
    <property type="match status" value="1"/>
</dbReference>
<dbReference type="InterPro" id="IPR029044">
    <property type="entry name" value="Nucleotide-diphossugar_trans"/>
</dbReference>
<dbReference type="AlphaFoldDB" id="A0A8J6HYW7"/>
<reference evidence="1" key="1">
    <citation type="submission" date="2020-06" db="EMBL/GenBank/DDBJ databases">
        <title>Novel chitinolytic bacterium.</title>
        <authorList>
            <person name="Ungkulpasvich U."/>
            <person name="Kosugi A."/>
            <person name="Uke A."/>
        </authorList>
    </citation>
    <scope>NUCLEOTIDE SEQUENCE</scope>
    <source>
        <strain evidence="1">UUS1-1</strain>
    </source>
</reference>
<comment type="caution">
    <text evidence="1">The sequence shown here is derived from an EMBL/GenBank/DDBJ whole genome shotgun (WGS) entry which is preliminary data.</text>
</comment>
<dbReference type="Proteomes" id="UP000657177">
    <property type="component" value="Unassembled WGS sequence"/>
</dbReference>
<dbReference type="RefSeq" id="WP_181338841.1">
    <property type="nucleotide sequence ID" value="NZ_JAAKDE010000004.1"/>
</dbReference>
<proteinExistence type="predicted"/>
<name>A0A8J6HYW7_9FIRM</name>
<gene>
    <name evidence="1" type="ORF">G5B42_02335</name>
</gene>
<dbReference type="Gene3D" id="3.90.550.10">
    <property type="entry name" value="Spore Coat Polysaccharide Biosynthesis Protein SpsA, Chain A"/>
    <property type="match status" value="1"/>
</dbReference>
<protein>
    <submittedName>
        <fullName evidence="1">Glycosyltransferase family 2 protein</fullName>
    </submittedName>
</protein>
<dbReference type="Pfam" id="PF13704">
    <property type="entry name" value="Glyco_tranf_2_4"/>
    <property type="match status" value="1"/>
</dbReference>
<accession>A0A8J6HYW7</accession>
<organism evidence="1 2">
    <name type="scientific">Capillibacterium thermochitinicola</name>
    <dbReference type="NCBI Taxonomy" id="2699427"/>
    <lineage>
        <taxon>Bacteria</taxon>
        <taxon>Bacillati</taxon>
        <taxon>Bacillota</taxon>
        <taxon>Capillibacterium</taxon>
    </lineage>
</organism>
<dbReference type="EMBL" id="JAAKDE010000004">
    <property type="protein sequence ID" value="MBA2132386.1"/>
    <property type="molecule type" value="Genomic_DNA"/>
</dbReference>